<dbReference type="InterPro" id="IPR045090">
    <property type="entry name" value="Pept_M3A_M3B"/>
</dbReference>
<dbReference type="Proteomes" id="UP000823618">
    <property type="component" value="Unassembled WGS sequence"/>
</dbReference>
<feature type="domain" description="Oligopeptidase F N-terminal" evidence="8">
    <location>
        <begin position="116"/>
        <end position="184"/>
    </location>
</feature>
<keyword evidence="1 6" id="KW-0645">Protease</keyword>
<comment type="cofactor">
    <cofactor evidence="6">
        <name>Zn(2+)</name>
        <dbReference type="ChEBI" id="CHEBI:29105"/>
    </cofactor>
    <text evidence="6">Binds 1 zinc ion.</text>
</comment>
<dbReference type="PANTHER" id="PTHR11804">
    <property type="entry name" value="PROTEASE M3 THIMET OLIGOPEPTIDASE-RELATED"/>
    <property type="match status" value="1"/>
</dbReference>
<evidence type="ECO:0000259" key="8">
    <source>
        <dbReference type="Pfam" id="PF08439"/>
    </source>
</evidence>
<evidence type="ECO:0000259" key="7">
    <source>
        <dbReference type="Pfam" id="PF01432"/>
    </source>
</evidence>
<dbReference type="InterPro" id="IPR042088">
    <property type="entry name" value="OligoPept_F_C"/>
</dbReference>
<sequence>MSEQRIITREEVQVEHTWKVEDIYETDEKWEEDYALSFEQMEHLQSYKGRLSQSYQVLKEYLDQYTALAQKMEKLYVYANQRYHQDTGNSFYQDLSDRSSSAMSRFESTVSFMTPEILAIDVAILEQWMEQKEMSAYKKFLQEMTRQREHVLSAELEHMLAETSDMGNAPSDIFSMFDNADIHFDDVINEAGERLPLTHGRFLSYLSSSDRVLRKSAFTNTYKAYKEHKNTLSAIYRANLKQEWFYAKARKYESSMAMSLDNSNVPIPVYKNLIASVHEHLPLMHRYMKIRKERLGVDELHMYDIYTSMVANVDKKISYEEAKQIVYESLKPLGEEYRSIVKEGFENRWIDVYENQGKRSGAYSWGAYGIHPYVLLNHQENLNSMFTLAHEMGHAMHSYYSDKAQPFLYAGYKIFVAEVASTCNEAILMDYLLKQTTSKEEKDYLINYFMEQFRTTLYRQTMFAEFEMITHEMIQNNQTLTAENLCQIYYDLNVKYYGEDMVIDEEIAMEWARIPHFYTPFYVYQYATGYSAAIAISRKILAGDEKAKEGYFKFLQGGCSMDPIRLLKLCDVDMLTKEPVNSALKLFEELLDQFENNEG</sequence>
<dbReference type="GO" id="GO:0004222">
    <property type="term" value="F:metalloendopeptidase activity"/>
    <property type="evidence" value="ECO:0007669"/>
    <property type="project" value="UniProtKB-UniRule"/>
</dbReference>
<evidence type="ECO:0000256" key="1">
    <source>
        <dbReference type="ARBA" id="ARBA00022670"/>
    </source>
</evidence>
<keyword evidence="2 6" id="KW-0479">Metal-binding</keyword>
<comment type="similarity">
    <text evidence="6">Belongs to the peptidase M3B family.</text>
</comment>
<dbReference type="NCBIfam" id="TIGR00181">
    <property type="entry name" value="pepF"/>
    <property type="match status" value="1"/>
</dbReference>
<dbReference type="Gene3D" id="1.10.287.830">
    <property type="entry name" value="putative peptidase helix hairpin domain like"/>
    <property type="match status" value="1"/>
</dbReference>
<keyword evidence="4 6" id="KW-0862">Zinc</keyword>
<evidence type="ECO:0000256" key="5">
    <source>
        <dbReference type="ARBA" id="ARBA00023049"/>
    </source>
</evidence>
<dbReference type="SUPFAM" id="SSF55486">
    <property type="entry name" value="Metalloproteases ('zincins'), catalytic domain"/>
    <property type="match status" value="1"/>
</dbReference>
<protein>
    <recommendedName>
        <fullName evidence="6">Oligopeptidase F</fullName>
        <ecNumber evidence="6">3.4.24.-</ecNumber>
    </recommendedName>
</protein>
<evidence type="ECO:0000313" key="9">
    <source>
        <dbReference type="EMBL" id="MBO8463467.1"/>
    </source>
</evidence>
<evidence type="ECO:0000256" key="2">
    <source>
        <dbReference type="ARBA" id="ARBA00022723"/>
    </source>
</evidence>
<dbReference type="EMBL" id="JADIML010000163">
    <property type="protein sequence ID" value="MBO8463467.1"/>
    <property type="molecule type" value="Genomic_DNA"/>
</dbReference>
<comment type="caution">
    <text evidence="9">The sequence shown here is derived from an EMBL/GenBank/DDBJ whole genome shotgun (WGS) entry which is preliminary data.</text>
</comment>
<reference evidence="9" key="1">
    <citation type="submission" date="2020-10" db="EMBL/GenBank/DDBJ databases">
        <authorList>
            <person name="Gilroy R."/>
        </authorList>
    </citation>
    <scope>NUCLEOTIDE SEQUENCE</scope>
    <source>
        <strain evidence="9">E3-2379</strain>
    </source>
</reference>
<dbReference type="AlphaFoldDB" id="A0A9D9I0S8"/>
<organism evidence="9 10">
    <name type="scientific">Candidatus Scybalomonas excrementavium</name>
    <dbReference type="NCBI Taxonomy" id="2840943"/>
    <lineage>
        <taxon>Bacteria</taxon>
        <taxon>Bacillati</taxon>
        <taxon>Bacillota</taxon>
        <taxon>Clostridia</taxon>
        <taxon>Lachnospirales</taxon>
        <taxon>Lachnospiraceae</taxon>
        <taxon>Lachnospiraceae incertae sedis</taxon>
        <taxon>Candidatus Scybalomonas</taxon>
    </lineage>
</organism>
<dbReference type="Pfam" id="PF01432">
    <property type="entry name" value="Peptidase_M3"/>
    <property type="match status" value="1"/>
</dbReference>
<dbReference type="Pfam" id="PF08439">
    <property type="entry name" value="Peptidase_M3_N"/>
    <property type="match status" value="1"/>
</dbReference>
<evidence type="ECO:0000313" key="10">
    <source>
        <dbReference type="Proteomes" id="UP000823618"/>
    </source>
</evidence>
<comment type="function">
    <text evidence="6">Has oligopeptidase activity and degrades a variety of small bioactive peptides.</text>
</comment>
<feature type="domain" description="Peptidase M3A/M3B catalytic" evidence="7">
    <location>
        <begin position="205"/>
        <end position="585"/>
    </location>
</feature>
<evidence type="ECO:0000256" key="4">
    <source>
        <dbReference type="ARBA" id="ARBA00022833"/>
    </source>
</evidence>
<gene>
    <name evidence="9" type="primary">pepF</name>
    <name evidence="9" type="ORF">IAC13_05990</name>
</gene>
<dbReference type="PANTHER" id="PTHR11804:SF84">
    <property type="entry name" value="SACCHAROLYSIN"/>
    <property type="match status" value="1"/>
</dbReference>
<evidence type="ECO:0000256" key="3">
    <source>
        <dbReference type="ARBA" id="ARBA00022801"/>
    </source>
</evidence>
<evidence type="ECO:0000256" key="6">
    <source>
        <dbReference type="RuleBase" id="RU368091"/>
    </source>
</evidence>
<dbReference type="EC" id="3.4.24.-" evidence="6"/>
<keyword evidence="3 6" id="KW-0378">Hydrolase</keyword>
<dbReference type="CDD" id="cd09608">
    <property type="entry name" value="M3B_PepF"/>
    <property type="match status" value="1"/>
</dbReference>
<keyword evidence="5 6" id="KW-0482">Metalloprotease</keyword>
<dbReference type="Gene3D" id="1.10.1370.20">
    <property type="entry name" value="Oligoendopeptidase f, C-terminal domain"/>
    <property type="match status" value="1"/>
</dbReference>
<name>A0A9D9I0S8_9FIRM</name>
<dbReference type="InterPro" id="IPR013647">
    <property type="entry name" value="OligopepF_N_dom"/>
</dbReference>
<dbReference type="InterPro" id="IPR004438">
    <property type="entry name" value="Peptidase_M3B"/>
</dbReference>
<accession>A0A9D9I0S8</accession>
<dbReference type="GO" id="GO:0046872">
    <property type="term" value="F:metal ion binding"/>
    <property type="evidence" value="ECO:0007669"/>
    <property type="project" value="UniProtKB-UniRule"/>
</dbReference>
<dbReference type="GO" id="GO:0006508">
    <property type="term" value="P:proteolysis"/>
    <property type="evidence" value="ECO:0007669"/>
    <property type="project" value="UniProtKB-KW"/>
</dbReference>
<proteinExistence type="inferred from homology"/>
<dbReference type="GO" id="GO:0006518">
    <property type="term" value="P:peptide metabolic process"/>
    <property type="evidence" value="ECO:0007669"/>
    <property type="project" value="TreeGrafter"/>
</dbReference>
<reference evidence="9" key="2">
    <citation type="journal article" date="2021" name="PeerJ">
        <title>Extensive microbial diversity within the chicken gut microbiome revealed by metagenomics and culture.</title>
        <authorList>
            <person name="Gilroy R."/>
            <person name="Ravi A."/>
            <person name="Getino M."/>
            <person name="Pursley I."/>
            <person name="Horton D.L."/>
            <person name="Alikhan N.F."/>
            <person name="Baker D."/>
            <person name="Gharbi K."/>
            <person name="Hall N."/>
            <person name="Watson M."/>
            <person name="Adriaenssens E.M."/>
            <person name="Foster-Nyarko E."/>
            <person name="Jarju S."/>
            <person name="Secka A."/>
            <person name="Antonio M."/>
            <person name="Oren A."/>
            <person name="Chaudhuri R.R."/>
            <person name="La Ragione R."/>
            <person name="Hildebrand F."/>
            <person name="Pallen M.J."/>
        </authorList>
    </citation>
    <scope>NUCLEOTIDE SEQUENCE</scope>
    <source>
        <strain evidence="9">E3-2379</strain>
    </source>
</reference>
<dbReference type="InterPro" id="IPR001567">
    <property type="entry name" value="Pept_M3A_M3B_dom"/>
</dbReference>
<dbReference type="Gene3D" id="1.20.140.70">
    <property type="entry name" value="Oligopeptidase f, N-terminal domain"/>
    <property type="match status" value="1"/>
</dbReference>